<dbReference type="VEuPathDB" id="TriTrypDB:ADEAN_000920400"/>
<dbReference type="OrthoDB" id="278821at2759"/>
<dbReference type="AlphaFoldDB" id="A0A7G2CTW1"/>
<keyword evidence="4" id="KW-1185">Reference proteome</keyword>
<evidence type="ECO:0000256" key="2">
    <source>
        <dbReference type="SAM" id="MobiDB-lite"/>
    </source>
</evidence>
<accession>A0A7G2CTW1</accession>
<proteinExistence type="predicted"/>
<keyword evidence="1" id="KW-0175">Coiled coil</keyword>
<reference evidence="3 4" key="1">
    <citation type="submission" date="2020-08" db="EMBL/GenBank/DDBJ databases">
        <authorList>
            <person name="Newling K."/>
            <person name="Davey J."/>
            <person name="Forrester S."/>
        </authorList>
    </citation>
    <scope>NUCLEOTIDE SEQUENCE [LARGE SCALE GENOMIC DNA]</scope>
    <source>
        <strain evidence="4">Crithidia deanei Carvalho (ATCC PRA-265)</strain>
    </source>
</reference>
<name>A0A7G2CTW1_9TRYP</name>
<gene>
    <name evidence="3" type="ORF">ADEAN_000920400</name>
</gene>
<feature type="coiled-coil region" evidence="1">
    <location>
        <begin position="162"/>
        <end position="189"/>
    </location>
</feature>
<dbReference type="Proteomes" id="UP000515908">
    <property type="component" value="Chromosome 22"/>
</dbReference>
<evidence type="ECO:0000256" key="1">
    <source>
        <dbReference type="SAM" id="Coils"/>
    </source>
</evidence>
<feature type="region of interest" description="Disordered" evidence="2">
    <location>
        <begin position="297"/>
        <end position="322"/>
    </location>
</feature>
<organism evidence="3 4">
    <name type="scientific">Angomonas deanei</name>
    <dbReference type="NCBI Taxonomy" id="59799"/>
    <lineage>
        <taxon>Eukaryota</taxon>
        <taxon>Discoba</taxon>
        <taxon>Euglenozoa</taxon>
        <taxon>Kinetoplastea</taxon>
        <taxon>Metakinetoplastina</taxon>
        <taxon>Trypanosomatida</taxon>
        <taxon>Trypanosomatidae</taxon>
        <taxon>Strigomonadinae</taxon>
        <taxon>Angomonas</taxon>
    </lineage>
</organism>
<feature type="region of interest" description="Disordered" evidence="2">
    <location>
        <begin position="1"/>
        <end position="36"/>
    </location>
</feature>
<evidence type="ECO:0000313" key="4">
    <source>
        <dbReference type="Proteomes" id="UP000515908"/>
    </source>
</evidence>
<protein>
    <submittedName>
        <fullName evidence="3">Uncharacterized protein</fullName>
    </submittedName>
</protein>
<dbReference type="EMBL" id="LR877166">
    <property type="protein sequence ID" value="CAD2221672.1"/>
    <property type="molecule type" value="Genomic_DNA"/>
</dbReference>
<sequence length="322" mass="35577">MATTRTDNLSPILATSRHSQSDAEEDLASPHFKDIKLPPLNSSSRVMRSATLRSRASSLAFSASLLPSQPLPNDSVNVCDMSDSEVDALAEEYNVSPTRVREVASATGNDPKLMKGILASEQDGIDMDGPASSVTLHYGTREMVRRLMKYLDLPEEWEPEVIQTLNQSRGDAQIAAERLNKKVEEILAEDEEGTTGLHAHKGEREPDPLTAEEMKKLHAFFGRLDNENITTSTVSSGNAVELMKEFPGLRIEDANVALQLTDNNLGQARAFIKESKGRDKSRLEDVVKGLTRQKEVNDGRLNRRHRAGRTTPPLVGDRVPWP</sequence>
<evidence type="ECO:0000313" key="3">
    <source>
        <dbReference type="EMBL" id="CAD2221672.1"/>
    </source>
</evidence>